<proteinExistence type="predicted"/>
<organism evidence="7 8">
    <name type="scientific">Bacillus thuringiensis</name>
    <dbReference type="NCBI Taxonomy" id="1428"/>
    <lineage>
        <taxon>Bacteria</taxon>
        <taxon>Bacillati</taxon>
        <taxon>Bacillota</taxon>
        <taxon>Bacilli</taxon>
        <taxon>Bacillales</taxon>
        <taxon>Bacillaceae</taxon>
        <taxon>Bacillus</taxon>
        <taxon>Bacillus cereus group</taxon>
    </lineage>
</organism>
<name>A0A1C4FBD8_BACTU</name>
<evidence type="ECO:0000256" key="2">
    <source>
        <dbReference type="ARBA" id="ARBA00022801"/>
    </source>
</evidence>
<dbReference type="PANTHER" id="PTHR11070">
    <property type="entry name" value="UVRD / RECB / PCRA DNA HELICASE FAMILY MEMBER"/>
    <property type="match status" value="1"/>
</dbReference>
<keyword evidence="1 5" id="KW-0547">Nucleotide-binding</keyword>
<dbReference type="GO" id="GO:0000725">
    <property type="term" value="P:recombinational repair"/>
    <property type="evidence" value="ECO:0007669"/>
    <property type="project" value="TreeGrafter"/>
</dbReference>
<dbReference type="PANTHER" id="PTHR11070:SF3">
    <property type="entry name" value="DNA 3'-5' HELICASE"/>
    <property type="match status" value="1"/>
</dbReference>
<dbReference type="GO" id="GO:0016787">
    <property type="term" value="F:hydrolase activity"/>
    <property type="evidence" value="ECO:0007669"/>
    <property type="project" value="UniProtKB-UniRule"/>
</dbReference>
<dbReference type="GO" id="GO:0005524">
    <property type="term" value="F:ATP binding"/>
    <property type="evidence" value="ECO:0007669"/>
    <property type="project" value="UniProtKB-UniRule"/>
</dbReference>
<keyword evidence="2 5" id="KW-0378">Hydrolase</keyword>
<accession>A0A1C4FBD8</accession>
<evidence type="ECO:0000256" key="3">
    <source>
        <dbReference type="ARBA" id="ARBA00022806"/>
    </source>
</evidence>
<keyword evidence="3 5" id="KW-0347">Helicase</keyword>
<dbReference type="Pfam" id="PF13245">
    <property type="entry name" value="AAA_19"/>
    <property type="match status" value="1"/>
</dbReference>
<dbReference type="InterPro" id="IPR014016">
    <property type="entry name" value="UvrD-like_ATP-bd"/>
</dbReference>
<evidence type="ECO:0000313" key="8">
    <source>
        <dbReference type="Proteomes" id="UP000195991"/>
    </source>
</evidence>
<dbReference type="Proteomes" id="UP000195991">
    <property type="component" value="Unassembled WGS sequence"/>
</dbReference>
<evidence type="ECO:0000256" key="5">
    <source>
        <dbReference type="PROSITE-ProRule" id="PRU00560"/>
    </source>
</evidence>
<protein>
    <submittedName>
        <fullName evidence="7">UvrD/REP helicase</fullName>
    </submittedName>
</protein>
<dbReference type="EMBL" id="FMBI01000036">
    <property type="protein sequence ID" value="SCC52975.1"/>
    <property type="molecule type" value="Genomic_DNA"/>
</dbReference>
<evidence type="ECO:0000259" key="6">
    <source>
        <dbReference type="PROSITE" id="PS51198"/>
    </source>
</evidence>
<gene>
    <name evidence="7" type="ORF">BTT61001_04112</name>
</gene>
<reference evidence="7 8" key="1">
    <citation type="submission" date="2016-08" db="EMBL/GenBank/DDBJ databases">
        <authorList>
            <person name="Seilhamer J.J."/>
        </authorList>
    </citation>
    <scope>NUCLEOTIDE SEQUENCE [LARGE SCALE GENOMIC DNA]</scope>
    <source>
        <strain evidence="7 8">IEBC_T61001</strain>
    </source>
</reference>
<dbReference type="GO" id="GO:0005829">
    <property type="term" value="C:cytosol"/>
    <property type="evidence" value="ECO:0007669"/>
    <property type="project" value="TreeGrafter"/>
</dbReference>
<feature type="domain" description="UvrD-like helicase ATP-binding" evidence="6">
    <location>
        <begin position="6"/>
        <end position="255"/>
    </location>
</feature>
<evidence type="ECO:0000256" key="4">
    <source>
        <dbReference type="ARBA" id="ARBA00022840"/>
    </source>
</evidence>
<dbReference type="InterPro" id="IPR027417">
    <property type="entry name" value="P-loop_NTPase"/>
</dbReference>
<dbReference type="RefSeq" id="WP_000241516.1">
    <property type="nucleotide sequence ID" value="NZ_FMBI01000036.1"/>
</dbReference>
<dbReference type="Gene3D" id="3.40.50.300">
    <property type="entry name" value="P-loop containing nucleotide triphosphate hydrolases"/>
    <property type="match status" value="2"/>
</dbReference>
<feature type="binding site" evidence="5">
    <location>
        <begin position="27"/>
        <end position="34"/>
    </location>
    <ligand>
        <name>ATP</name>
        <dbReference type="ChEBI" id="CHEBI:30616"/>
    </ligand>
</feature>
<dbReference type="AlphaFoldDB" id="A0A1C4FBD8"/>
<dbReference type="PROSITE" id="PS51198">
    <property type="entry name" value="UVRD_HELICASE_ATP_BIND"/>
    <property type="match status" value="1"/>
</dbReference>
<dbReference type="SUPFAM" id="SSF52540">
    <property type="entry name" value="P-loop containing nucleoside triphosphate hydrolases"/>
    <property type="match status" value="1"/>
</dbReference>
<dbReference type="InterPro" id="IPR000212">
    <property type="entry name" value="DNA_helicase_UvrD/REP"/>
</dbReference>
<evidence type="ECO:0000313" key="7">
    <source>
        <dbReference type="EMBL" id="SCC52975.1"/>
    </source>
</evidence>
<dbReference type="GO" id="GO:0043138">
    <property type="term" value="F:3'-5' DNA helicase activity"/>
    <property type="evidence" value="ECO:0007669"/>
    <property type="project" value="TreeGrafter"/>
</dbReference>
<dbReference type="GO" id="GO:0003677">
    <property type="term" value="F:DNA binding"/>
    <property type="evidence" value="ECO:0007669"/>
    <property type="project" value="InterPro"/>
</dbReference>
<keyword evidence="4 5" id="KW-0067">ATP-binding</keyword>
<sequence>MVKVQLEDEVSQIFQCIKSNQNFLLTGGAGSGKTYSLVNVIKKIIFDNPSLRISCITYTNTAVREIEGRINHENLRVSTIHDFLWDSIKNFQKEMKQGLIYLINSEDSRIKIPNYDELIQDSYFSELENGIQYKEYNQIKNGIISHDEVLELANYMFKTHPLLCDLLKDKYQFIFIDEYQDTSSLVIEIFLKHIRQGKKKNVIGFFGDSMQSIYDEGIGSLEEYILSGDVQEIRKKQNRRNPKVVIELANRLRVDKLIQEPSSDKQAPNMYNGLVKEGSIKFLYSAINDLELVKSSEFFRDWDFNNPKQTKELNLTHNLIAAKAGFTELMEIYDKDPIISFKNDLLNKIKQDTNEKKENILNDTNITFEEVTKLYPIQNKKKELKKELIQENPNTNVLYEQLKDCPFSTVKKIYLNKDALIDDKKQDRNDDGKKGSKRDNLIKHLFKIQTLIQLYKEKKYNDFIRKTEFSITSISKKREIKTIIDTIEKMSNQTIEKVINFAHESGLCRKDDDFTRFVEKNKYLFNRVSKVKYQEFQNLFKYLEGFTPFSTQHKIKGEEFDNVLVILDNGKWNKYNFEYLFCNRIDKRRVLERSQKIFYVCCTRAKENLIVFYNNPNDGVIEKAKEWFGENNVHRIEM</sequence>
<evidence type="ECO:0000256" key="1">
    <source>
        <dbReference type="ARBA" id="ARBA00022741"/>
    </source>
</evidence>